<dbReference type="PANTHER" id="PTHR24028:SF328">
    <property type="entry name" value="CADHERIN-3"/>
    <property type="match status" value="1"/>
</dbReference>
<reference evidence="2 3" key="1">
    <citation type="submission" date="2024-05" db="EMBL/GenBank/DDBJ databases">
        <authorList>
            <person name="Wallberg A."/>
        </authorList>
    </citation>
    <scope>NUCLEOTIDE SEQUENCE [LARGE SCALE GENOMIC DNA]</scope>
</reference>
<evidence type="ECO:0000313" key="2">
    <source>
        <dbReference type="EMBL" id="CAL4077035.1"/>
    </source>
</evidence>
<dbReference type="InterPro" id="IPR050174">
    <property type="entry name" value="Protocadherin/Cadherin-CA"/>
</dbReference>
<dbReference type="AlphaFoldDB" id="A0AAV2QAW4"/>
<dbReference type="Gene3D" id="2.60.40.60">
    <property type="entry name" value="Cadherins"/>
    <property type="match status" value="2"/>
</dbReference>
<protein>
    <submittedName>
        <fullName evidence="2">Uncharacterized protein</fullName>
    </submittedName>
</protein>
<feature type="non-terminal residue" evidence="2">
    <location>
        <position position="167"/>
    </location>
</feature>
<dbReference type="SUPFAM" id="SSF49313">
    <property type="entry name" value="Cadherin-like"/>
    <property type="match status" value="2"/>
</dbReference>
<dbReference type="GO" id="GO:0005509">
    <property type="term" value="F:calcium ion binding"/>
    <property type="evidence" value="ECO:0007669"/>
    <property type="project" value="InterPro"/>
</dbReference>
<dbReference type="Proteomes" id="UP001497623">
    <property type="component" value="Unassembled WGS sequence"/>
</dbReference>
<evidence type="ECO:0000256" key="1">
    <source>
        <dbReference type="ARBA" id="ARBA00023180"/>
    </source>
</evidence>
<dbReference type="GO" id="GO:0007155">
    <property type="term" value="P:cell adhesion"/>
    <property type="evidence" value="ECO:0007669"/>
    <property type="project" value="TreeGrafter"/>
</dbReference>
<accession>A0AAV2QAW4</accession>
<keyword evidence="3" id="KW-1185">Reference proteome</keyword>
<gene>
    <name evidence="2" type="ORF">MNOR_LOCUS10307</name>
</gene>
<organism evidence="2 3">
    <name type="scientific">Meganyctiphanes norvegica</name>
    <name type="common">Northern krill</name>
    <name type="synonym">Thysanopoda norvegica</name>
    <dbReference type="NCBI Taxonomy" id="48144"/>
    <lineage>
        <taxon>Eukaryota</taxon>
        <taxon>Metazoa</taxon>
        <taxon>Ecdysozoa</taxon>
        <taxon>Arthropoda</taxon>
        <taxon>Crustacea</taxon>
        <taxon>Multicrustacea</taxon>
        <taxon>Malacostraca</taxon>
        <taxon>Eumalacostraca</taxon>
        <taxon>Eucarida</taxon>
        <taxon>Euphausiacea</taxon>
        <taxon>Euphausiidae</taxon>
        <taxon>Meganyctiphanes</taxon>
    </lineage>
</organism>
<dbReference type="CDD" id="cd11304">
    <property type="entry name" value="Cadherin_repeat"/>
    <property type="match status" value="2"/>
</dbReference>
<name>A0AAV2QAW4_MEGNR</name>
<sequence>MSGNYNKEFYISQNGELKTAQRFQQIKEVSNFQLVIRCYDNGHPPLYTDTTVNIVIIPESKYSPEVLPLSIKLFVLPEEIINYELGKVTATDGDPYDDLVYGIQPIEKFVQQTTFYIDKNKGTLTAQGHIKQGSYKLNISVSDGKYMKFKRIDVQVTELSGEILKNA</sequence>
<dbReference type="EMBL" id="CAXKWB010005158">
    <property type="protein sequence ID" value="CAL4077035.1"/>
    <property type="molecule type" value="Genomic_DNA"/>
</dbReference>
<evidence type="ECO:0000313" key="3">
    <source>
        <dbReference type="Proteomes" id="UP001497623"/>
    </source>
</evidence>
<dbReference type="InterPro" id="IPR015919">
    <property type="entry name" value="Cadherin-like_sf"/>
</dbReference>
<comment type="caution">
    <text evidence="2">The sequence shown here is derived from an EMBL/GenBank/DDBJ whole genome shotgun (WGS) entry which is preliminary data.</text>
</comment>
<keyword evidence="1" id="KW-0325">Glycoprotein</keyword>
<proteinExistence type="predicted"/>
<dbReference type="GO" id="GO:0005886">
    <property type="term" value="C:plasma membrane"/>
    <property type="evidence" value="ECO:0007669"/>
    <property type="project" value="TreeGrafter"/>
</dbReference>
<dbReference type="PANTHER" id="PTHR24028">
    <property type="entry name" value="CADHERIN-87A"/>
    <property type="match status" value="1"/>
</dbReference>